<proteinExistence type="predicted"/>
<accession>A0A166NLY0</accession>
<feature type="compositionally biased region" description="Polar residues" evidence="1">
    <location>
        <begin position="242"/>
        <end position="258"/>
    </location>
</feature>
<reference evidence="2 3" key="1">
    <citation type="submission" date="2015-06" db="EMBL/GenBank/DDBJ databases">
        <title>Survival trade-offs in plant roots during colonization by closely related pathogenic and mutualistic fungi.</title>
        <authorList>
            <person name="Hacquard S."/>
            <person name="Kracher B."/>
            <person name="Hiruma K."/>
            <person name="Weinman A."/>
            <person name="Muench P."/>
            <person name="Garrido Oter R."/>
            <person name="Ver Loren van Themaat E."/>
            <person name="Dallerey J.-F."/>
            <person name="Damm U."/>
            <person name="Henrissat B."/>
            <person name="Lespinet O."/>
            <person name="Thon M."/>
            <person name="Kemen E."/>
            <person name="McHardy A.C."/>
            <person name="Schulze-Lefert P."/>
            <person name="O'Connell R.J."/>
        </authorList>
    </citation>
    <scope>NUCLEOTIDE SEQUENCE [LARGE SCALE GENOMIC DNA]</scope>
    <source>
        <strain evidence="2 3">0861</strain>
    </source>
</reference>
<comment type="caution">
    <text evidence="2">The sequence shown here is derived from an EMBL/GenBank/DDBJ whole genome shotgun (WGS) entry which is preliminary data.</text>
</comment>
<dbReference type="AlphaFoldDB" id="A0A166NLY0"/>
<sequence>LCWQHQALARTMAPSKTEVPGHYQSWVDDVKRRNVEKRRLDQIGSSLKDDACANSKKKPFSGSKMPHNAFLQLRAVWPPQLDGEHAGRHLQAAGLVTERSRQTAQHLLGRRRSEGHDKFLAFLDAVCDGGSPSTPLQQSAYVKSQQHAEDRLGSFVPLLSLWKQLKPSAKKKLPLADAVVDAQTPGPQRGPQGRFNALSLVSKLDLTKCSAGFDPDGLSDLLAALDDLSIDTETPSKVLPPSDTSRSAAREPTPSTLAGPTAYSPASRPSSLPTSQPAAAGTDAGKNPGPHCAAPSVSTAPPKFPKKGRTRYEIQTSLFFGVFFHVLFAYQFSISWTNHIHVVTEETPYLFGQRPAVKPGEAPSSRAYFTACADGAFYAEEESRRLFLSFELKPYPRGEKKQSTCREETAEMAAIIWEEFVWGKQELLLSAEALEEEHHRLMLSFNRDEFHLVLVTFRGLYISYIGNGSNTAMPLDGSQLDGRHLIEFQVLGPYSLSDRTQMRNFAEVMVALAVEQMQNNVGRSMIESLLA</sequence>
<dbReference type="EMBL" id="LFIV01000201">
    <property type="protein sequence ID" value="KZL65824.1"/>
    <property type="molecule type" value="Genomic_DNA"/>
</dbReference>
<name>A0A166NLY0_9PEZI</name>
<dbReference type="Proteomes" id="UP000076552">
    <property type="component" value="Unassembled WGS sequence"/>
</dbReference>
<organism evidence="2 3">
    <name type="scientific">Colletotrichum tofieldiae</name>
    <dbReference type="NCBI Taxonomy" id="708197"/>
    <lineage>
        <taxon>Eukaryota</taxon>
        <taxon>Fungi</taxon>
        <taxon>Dikarya</taxon>
        <taxon>Ascomycota</taxon>
        <taxon>Pezizomycotina</taxon>
        <taxon>Sordariomycetes</taxon>
        <taxon>Hypocreomycetidae</taxon>
        <taxon>Glomerellales</taxon>
        <taxon>Glomerellaceae</taxon>
        <taxon>Colletotrichum</taxon>
        <taxon>Colletotrichum spaethianum species complex</taxon>
    </lineage>
</organism>
<feature type="region of interest" description="Disordered" evidence="1">
    <location>
        <begin position="232"/>
        <end position="307"/>
    </location>
</feature>
<keyword evidence="3" id="KW-1185">Reference proteome</keyword>
<dbReference type="STRING" id="708197.A0A166NLY0"/>
<evidence type="ECO:0000313" key="3">
    <source>
        <dbReference type="Proteomes" id="UP000076552"/>
    </source>
</evidence>
<evidence type="ECO:0000313" key="2">
    <source>
        <dbReference type="EMBL" id="KZL65824.1"/>
    </source>
</evidence>
<feature type="non-terminal residue" evidence="2">
    <location>
        <position position="1"/>
    </location>
</feature>
<feature type="compositionally biased region" description="Polar residues" evidence="1">
    <location>
        <begin position="267"/>
        <end position="277"/>
    </location>
</feature>
<protein>
    <submittedName>
        <fullName evidence="2">Uncharacterized protein</fullName>
    </submittedName>
</protein>
<gene>
    <name evidence="2" type="ORF">CT0861_02824</name>
</gene>
<evidence type="ECO:0000256" key="1">
    <source>
        <dbReference type="SAM" id="MobiDB-lite"/>
    </source>
</evidence>